<comment type="caution">
    <text evidence="8">The sequence shown here is derived from an EMBL/GenBank/DDBJ whole genome shotgun (WGS) entry which is preliminary data.</text>
</comment>
<proteinExistence type="inferred from homology"/>
<evidence type="ECO:0000256" key="3">
    <source>
        <dbReference type="ARBA" id="ARBA00022448"/>
    </source>
</evidence>
<evidence type="ECO:0000313" key="9">
    <source>
        <dbReference type="Proteomes" id="UP000809431"/>
    </source>
</evidence>
<dbReference type="Pfam" id="PF01497">
    <property type="entry name" value="Peripla_BP_2"/>
    <property type="match status" value="1"/>
</dbReference>
<keyword evidence="5 6" id="KW-0732">Signal</keyword>
<keyword evidence="4" id="KW-0408">Iron</keyword>
<dbReference type="InterPro" id="IPR051313">
    <property type="entry name" value="Bact_iron-sidero_bind"/>
</dbReference>
<dbReference type="SUPFAM" id="SSF53807">
    <property type="entry name" value="Helical backbone' metal receptor"/>
    <property type="match status" value="1"/>
</dbReference>
<accession>A0ABS2BPR1</accession>
<feature type="chain" id="PRO_5045365839" evidence="6">
    <location>
        <begin position="21"/>
        <end position="281"/>
    </location>
</feature>
<keyword evidence="4" id="KW-0406">Ion transport</keyword>
<evidence type="ECO:0000256" key="2">
    <source>
        <dbReference type="ARBA" id="ARBA00008814"/>
    </source>
</evidence>
<dbReference type="PROSITE" id="PS50983">
    <property type="entry name" value="FE_B12_PBP"/>
    <property type="match status" value="1"/>
</dbReference>
<evidence type="ECO:0000256" key="4">
    <source>
        <dbReference type="ARBA" id="ARBA00022496"/>
    </source>
</evidence>
<dbReference type="CDD" id="cd01146">
    <property type="entry name" value="FhuD"/>
    <property type="match status" value="1"/>
</dbReference>
<evidence type="ECO:0000259" key="7">
    <source>
        <dbReference type="PROSITE" id="PS50983"/>
    </source>
</evidence>
<dbReference type="RefSeq" id="WP_203539802.1">
    <property type="nucleotide sequence ID" value="NZ_JAESND010000011.1"/>
</dbReference>
<evidence type="ECO:0000313" key="8">
    <source>
        <dbReference type="EMBL" id="MBM3117588.1"/>
    </source>
</evidence>
<dbReference type="PRINTS" id="PR01715">
    <property type="entry name" value="FERRIBNDNGPP"/>
</dbReference>
<comment type="subcellular location">
    <subcellularLocation>
        <location evidence="1">Cell envelope</location>
    </subcellularLocation>
</comment>
<reference evidence="8 9" key="1">
    <citation type="submission" date="2021-01" db="EMBL/GenBank/DDBJ databases">
        <title>Draft Genome Sequence and Polyhydroxyalkanoate Biosynthetic Potential of Jeongeupia naejangsanensis Type Strain DSM 24253.</title>
        <authorList>
            <person name="Turrini P."/>
            <person name="Artuso I."/>
            <person name="Lugli G.A."/>
            <person name="Frangipani E."/>
            <person name="Ventura M."/>
            <person name="Visca P."/>
        </authorList>
    </citation>
    <scope>NUCLEOTIDE SEQUENCE [LARGE SCALE GENOMIC DNA]</scope>
    <source>
        <strain evidence="8 9">DSM 24253</strain>
    </source>
</reference>
<feature type="domain" description="Fe/B12 periplasmic-binding" evidence="7">
    <location>
        <begin position="23"/>
        <end position="281"/>
    </location>
</feature>
<feature type="signal peptide" evidence="6">
    <location>
        <begin position="1"/>
        <end position="20"/>
    </location>
</feature>
<dbReference type="PANTHER" id="PTHR30532">
    <property type="entry name" value="IRON III DICITRATE-BINDING PERIPLASMIC PROTEIN"/>
    <property type="match status" value="1"/>
</dbReference>
<dbReference type="Gene3D" id="3.40.50.1980">
    <property type="entry name" value="Nitrogenase molybdenum iron protein domain"/>
    <property type="match status" value="2"/>
</dbReference>
<evidence type="ECO:0000256" key="6">
    <source>
        <dbReference type="SAM" id="SignalP"/>
    </source>
</evidence>
<keyword evidence="9" id="KW-1185">Reference proteome</keyword>
<dbReference type="Proteomes" id="UP000809431">
    <property type="component" value="Unassembled WGS sequence"/>
</dbReference>
<dbReference type="PANTHER" id="PTHR30532:SF1">
    <property type="entry name" value="IRON(3+)-HYDROXAMATE-BINDING PROTEIN FHUD"/>
    <property type="match status" value="1"/>
</dbReference>
<protein>
    <submittedName>
        <fullName evidence="8">ABC transporter substrate-binding protein</fullName>
    </submittedName>
</protein>
<keyword evidence="4" id="KW-0410">Iron transport</keyword>
<comment type="similarity">
    <text evidence="2">Belongs to the bacterial solute-binding protein 8 family.</text>
</comment>
<evidence type="ECO:0000256" key="5">
    <source>
        <dbReference type="ARBA" id="ARBA00022729"/>
    </source>
</evidence>
<dbReference type="InterPro" id="IPR002491">
    <property type="entry name" value="ABC_transptr_periplasmic_BD"/>
</dbReference>
<dbReference type="EMBL" id="JAESND010000011">
    <property type="protein sequence ID" value="MBM3117588.1"/>
    <property type="molecule type" value="Genomic_DNA"/>
</dbReference>
<organism evidence="8 9">
    <name type="scientific">Jeongeupia naejangsanensis</name>
    <dbReference type="NCBI Taxonomy" id="613195"/>
    <lineage>
        <taxon>Bacteria</taxon>
        <taxon>Pseudomonadati</taxon>
        <taxon>Pseudomonadota</taxon>
        <taxon>Betaproteobacteria</taxon>
        <taxon>Neisseriales</taxon>
        <taxon>Chitinibacteraceae</taxon>
        <taxon>Jeongeupia</taxon>
    </lineage>
</organism>
<name>A0ABS2BPR1_9NEIS</name>
<gene>
    <name evidence="8" type="ORF">JMJ54_17255</name>
</gene>
<sequence>MNMRRWLLVLFVLLPLSLHAAPRVATVDWTIAETMLGLGVAPLAVGETAAYRSWVGQPALPATTVDIGLRTQPNRELLAELKPDLILVSPLSAGIVPTLARIAPVRTLRFDAGGGDYWAQLRQSTLELATLLDRQAAGKALLDRVESRLAAQAATLPTTPPLLLLQFIDERHVRVYGRHSLFDAVLARLGLRNAWQADTGSWGFATVSIDRLATLDNVQTIVIEPLPVGVDARLARSALWQNLPMVRRHPPLHLPAVWSFGGVLAGERFADQLSLALRGRP</sequence>
<evidence type="ECO:0000256" key="1">
    <source>
        <dbReference type="ARBA" id="ARBA00004196"/>
    </source>
</evidence>
<keyword evidence="3" id="KW-0813">Transport</keyword>